<evidence type="ECO:0000256" key="5">
    <source>
        <dbReference type="PROSITE-ProRule" id="PRU00076"/>
    </source>
</evidence>
<evidence type="ECO:0000256" key="1">
    <source>
        <dbReference type="ARBA" id="ARBA00022536"/>
    </source>
</evidence>
<evidence type="ECO:0000313" key="8">
    <source>
        <dbReference type="Proteomes" id="UP000271098"/>
    </source>
</evidence>
<reference evidence="7 8" key="2">
    <citation type="submission" date="2018-11" db="EMBL/GenBank/DDBJ databases">
        <authorList>
            <consortium name="Pathogen Informatics"/>
        </authorList>
    </citation>
    <scope>NUCLEOTIDE SEQUENCE [LARGE SCALE GENOMIC DNA]</scope>
</reference>
<dbReference type="SMART" id="SM00181">
    <property type="entry name" value="EGF"/>
    <property type="match status" value="2"/>
</dbReference>
<feature type="domain" description="EGF-like" evidence="6">
    <location>
        <begin position="49"/>
        <end position="85"/>
    </location>
</feature>
<dbReference type="PROSITE" id="PS00022">
    <property type="entry name" value="EGF_1"/>
    <property type="match status" value="2"/>
</dbReference>
<evidence type="ECO:0000256" key="3">
    <source>
        <dbReference type="ARBA" id="ARBA00022737"/>
    </source>
</evidence>
<dbReference type="GO" id="GO:0005886">
    <property type="term" value="C:plasma membrane"/>
    <property type="evidence" value="ECO:0007669"/>
    <property type="project" value="TreeGrafter"/>
</dbReference>
<dbReference type="InterPro" id="IPR051022">
    <property type="entry name" value="Notch_Cell-Fate_Det"/>
</dbReference>
<dbReference type="PANTHER" id="PTHR24049:SF22">
    <property type="entry name" value="DROSOPHILA CRUMBS HOMOLOG"/>
    <property type="match status" value="1"/>
</dbReference>
<evidence type="ECO:0000256" key="2">
    <source>
        <dbReference type="ARBA" id="ARBA00022729"/>
    </source>
</evidence>
<dbReference type="Gene3D" id="2.10.25.10">
    <property type="entry name" value="Laminin"/>
    <property type="match status" value="2"/>
</dbReference>
<keyword evidence="3" id="KW-0677">Repeat</keyword>
<organism evidence="9">
    <name type="scientific">Gongylonema pulchrum</name>
    <dbReference type="NCBI Taxonomy" id="637853"/>
    <lineage>
        <taxon>Eukaryota</taxon>
        <taxon>Metazoa</taxon>
        <taxon>Ecdysozoa</taxon>
        <taxon>Nematoda</taxon>
        <taxon>Chromadorea</taxon>
        <taxon>Rhabditida</taxon>
        <taxon>Spirurina</taxon>
        <taxon>Spiruromorpha</taxon>
        <taxon>Spiruroidea</taxon>
        <taxon>Gongylonematidae</taxon>
        <taxon>Gongylonema</taxon>
    </lineage>
</organism>
<keyword evidence="8" id="KW-1185">Reference proteome</keyword>
<dbReference type="GO" id="GO:0045197">
    <property type="term" value="P:establishment or maintenance of epithelial cell apical/basal polarity"/>
    <property type="evidence" value="ECO:0007669"/>
    <property type="project" value="TreeGrafter"/>
</dbReference>
<dbReference type="PANTHER" id="PTHR24049">
    <property type="entry name" value="CRUMBS FAMILY MEMBER"/>
    <property type="match status" value="1"/>
</dbReference>
<dbReference type="Proteomes" id="UP000271098">
    <property type="component" value="Unassembled WGS sequence"/>
</dbReference>
<evidence type="ECO:0000259" key="6">
    <source>
        <dbReference type="PROSITE" id="PS50026"/>
    </source>
</evidence>
<keyword evidence="1 5" id="KW-0245">EGF-like domain</keyword>
<gene>
    <name evidence="7" type="ORF">GPUH_LOCUS19768</name>
</gene>
<evidence type="ECO:0000256" key="4">
    <source>
        <dbReference type="ARBA" id="ARBA00023157"/>
    </source>
</evidence>
<dbReference type="PROSITE" id="PS01186">
    <property type="entry name" value="EGF_2"/>
    <property type="match status" value="2"/>
</dbReference>
<reference evidence="9" key="1">
    <citation type="submission" date="2016-06" db="UniProtKB">
        <authorList>
            <consortium name="WormBaseParasite"/>
        </authorList>
    </citation>
    <scope>IDENTIFICATION</scope>
</reference>
<proteinExistence type="predicted"/>
<dbReference type="InterPro" id="IPR000742">
    <property type="entry name" value="EGF"/>
</dbReference>
<feature type="domain" description="EGF-like" evidence="6">
    <location>
        <begin position="1"/>
        <end position="37"/>
    </location>
</feature>
<dbReference type="EMBL" id="UYRT01089104">
    <property type="protein sequence ID" value="VDN34530.1"/>
    <property type="molecule type" value="Genomic_DNA"/>
</dbReference>
<comment type="caution">
    <text evidence="5">Lacks conserved residue(s) required for the propagation of feature annotation.</text>
</comment>
<evidence type="ECO:0000313" key="7">
    <source>
        <dbReference type="EMBL" id="VDN34530.1"/>
    </source>
</evidence>
<dbReference type="GO" id="GO:0032991">
    <property type="term" value="C:protein-containing complex"/>
    <property type="evidence" value="ECO:0007669"/>
    <property type="project" value="TreeGrafter"/>
</dbReference>
<dbReference type="SUPFAM" id="SSF57196">
    <property type="entry name" value="EGF/Laminin"/>
    <property type="match status" value="2"/>
</dbReference>
<dbReference type="AlphaFoldDB" id="A0A183EFM7"/>
<dbReference type="GO" id="GO:0007157">
    <property type="term" value="P:heterophilic cell-cell adhesion via plasma membrane cell adhesion molecules"/>
    <property type="evidence" value="ECO:0007669"/>
    <property type="project" value="TreeGrafter"/>
</dbReference>
<dbReference type="PROSITE" id="PS50026">
    <property type="entry name" value="EGF_3"/>
    <property type="match status" value="2"/>
</dbReference>
<dbReference type="CDD" id="cd00054">
    <property type="entry name" value="EGF_CA"/>
    <property type="match status" value="1"/>
</dbReference>
<dbReference type="WBParaSite" id="GPUH_0001979301-mRNA-1">
    <property type="protein sequence ID" value="GPUH_0001979301-mRNA-1"/>
    <property type="gene ID" value="GPUH_0001979301"/>
</dbReference>
<keyword evidence="2" id="KW-0732">Signal</keyword>
<keyword evidence="4 5" id="KW-1015">Disulfide bond</keyword>
<protein>
    <submittedName>
        <fullName evidence="9">EGF-like domain-containing protein</fullName>
    </submittedName>
</protein>
<feature type="disulfide bond" evidence="5">
    <location>
        <begin position="27"/>
        <end position="36"/>
    </location>
</feature>
<accession>A0A183EFM7</accession>
<evidence type="ECO:0000313" key="9">
    <source>
        <dbReference type="WBParaSite" id="GPUH_0001979301-mRNA-1"/>
    </source>
</evidence>
<feature type="disulfide bond" evidence="5">
    <location>
        <begin position="75"/>
        <end position="84"/>
    </location>
</feature>
<sequence>TDTPCDSSDCNDKGVCLGTKANYICACSPGFLGQRCELVQGSDPRPQIANSLCDLSDCNNSGICIGTKGMPSCVCSLGFNGMHCEIGSYFISISAKYAVLKNWKQYVLIRKLLNGFQLKSQLKTIRM</sequence>
<name>A0A183EFM7_9BILA</name>
<dbReference type="OrthoDB" id="10040561at2759"/>